<evidence type="ECO:0000256" key="2">
    <source>
        <dbReference type="SAM" id="Phobius"/>
    </source>
</evidence>
<name>A0A8J7KTL3_9FIRM</name>
<reference evidence="3" key="1">
    <citation type="submission" date="2020-12" db="EMBL/GenBank/DDBJ databases">
        <title>M. sibirica DSM 26468T genome.</title>
        <authorList>
            <person name="Thieme N."/>
            <person name="Rettenmaier R."/>
            <person name="Zverlov V."/>
            <person name="Liebl W."/>
        </authorList>
    </citation>
    <scope>NUCLEOTIDE SEQUENCE</scope>
    <source>
        <strain evidence="3">DSM 26468</strain>
    </source>
</reference>
<gene>
    <name evidence="3" type="ORF">I5677_11460</name>
</gene>
<feature type="region of interest" description="Disordered" evidence="1">
    <location>
        <begin position="1"/>
        <end position="33"/>
    </location>
</feature>
<sequence length="397" mass="46851">MGFMGLFSSKKARNRQKDIGQNEPKLTALTRDGKKSVSLGTKSDRITFIKDNCELITESERRIEEAKIEYQAVTSYLTDMQKIDLIPSEQRELLEDAARQIFNLNKERSKFQKKSSNISDIQYRMLERYEMQIPKELAALKESEQYQGVIQKDIEYLDKEKQGLQEAEKDIINKQGYLKGISITTFVIVILLFGFFALLSNYTKANLTLPFLLTVLMGMASSLYIFMETRKNTHDLKVIGIKQNRQIMLMNKVKIKSVNNRNFLEYSYSKYMVDSYEHLKSLWEEYVRIKDETRRYQNNTELLEFYNNQLIQELKKFHIKDSEIWIYQPSAILDNREMVEVRHRLNVRRQKLREGMDTNTKQKEEALHSIKKTLKAYPDCIDEVGYLLQGYHISLED</sequence>
<organism evidence="3 4">
    <name type="scientific">Mobilitalea sibirica</name>
    <dbReference type="NCBI Taxonomy" id="1462919"/>
    <lineage>
        <taxon>Bacteria</taxon>
        <taxon>Bacillati</taxon>
        <taxon>Bacillota</taxon>
        <taxon>Clostridia</taxon>
        <taxon>Lachnospirales</taxon>
        <taxon>Lachnospiraceae</taxon>
        <taxon>Mobilitalea</taxon>
    </lineage>
</organism>
<keyword evidence="2" id="KW-0472">Membrane</keyword>
<proteinExistence type="predicted"/>
<evidence type="ECO:0000313" key="4">
    <source>
        <dbReference type="Proteomes" id="UP000623269"/>
    </source>
</evidence>
<dbReference type="RefSeq" id="WP_197661731.1">
    <property type="nucleotide sequence ID" value="NZ_JAEAGR010000012.1"/>
</dbReference>
<evidence type="ECO:0000256" key="1">
    <source>
        <dbReference type="SAM" id="MobiDB-lite"/>
    </source>
</evidence>
<keyword evidence="2" id="KW-0812">Transmembrane</keyword>
<dbReference type="AlphaFoldDB" id="A0A8J7KTL3"/>
<dbReference type="Proteomes" id="UP000623269">
    <property type="component" value="Unassembled WGS sequence"/>
</dbReference>
<evidence type="ECO:0000313" key="3">
    <source>
        <dbReference type="EMBL" id="MBH1941511.1"/>
    </source>
</evidence>
<feature type="transmembrane region" description="Helical" evidence="2">
    <location>
        <begin position="205"/>
        <end position="227"/>
    </location>
</feature>
<comment type="caution">
    <text evidence="3">The sequence shown here is derived from an EMBL/GenBank/DDBJ whole genome shotgun (WGS) entry which is preliminary data.</text>
</comment>
<keyword evidence="4" id="KW-1185">Reference proteome</keyword>
<feature type="transmembrane region" description="Helical" evidence="2">
    <location>
        <begin position="177"/>
        <end position="199"/>
    </location>
</feature>
<dbReference type="EMBL" id="JAEAGR010000012">
    <property type="protein sequence ID" value="MBH1941511.1"/>
    <property type="molecule type" value="Genomic_DNA"/>
</dbReference>
<accession>A0A8J7KTL3</accession>
<protein>
    <submittedName>
        <fullName evidence="3">Uncharacterized protein</fullName>
    </submittedName>
</protein>
<keyword evidence="2" id="KW-1133">Transmembrane helix</keyword>